<dbReference type="InterPro" id="IPR000182">
    <property type="entry name" value="GNAT_dom"/>
</dbReference>
<dbReference type="EMBL" id="JBCITK010000001">
    <property type="protein sequence ID" value="MEN0642574.1"/>
    <property type="molecule type" value="Genomic_DNA"/>
</dbReference>
<dbReference type="SUPFAM" id="SSF55729">
    <property type="entry name" value="Acyl-CoA N-acyltransferases (Nat)"/>
    <property type="match status" value="1"/>
</dbReference>
<evidence type="ECO:0000313" key="2">
    <source>
        <dbReference type="EMBL" id="MEN0642574.1"/>
    </source>
</evidence>
<protein>
    <submittedName>
        <fullName evidence="2">GNAT family N-acetyltransferase</fullName>
        <ecNumber evidence="2">2.3.1.-</ecNumber>
    </submittedName>
</protein>
<keyword evidence="2" id="KW-0808">Transferase</keyword>
<keyword evidence="3" id="KW-1185">Reference proteome</keyword>
<dbReference type="EC" id="2.3.1.-" evidence="2"/>
<keyword evidence="2" id="KW-0012">Acyltransferase</keyword>
<dbReference type="Gene3D" id="3.40.630.30">
    <property type="match status" value="1"/>
</dbReference>
<organism evidence="2 3">
    <name type="scientific">Alkalicoccobacillus gibsonii</name>
    <dbReference type="NCBI Taxonomy" id="79881"/>
    <lineage>
        <taxon>Bacteria</taxon>
        <taxon>Bacillati</taxon>
        <taxon>Bacillota</taxon>
        <taxon>Bacilli</taxon>
        <taxon>Bacillales</taxon>
        <taxon>Bacillaceae</taxon>
        <taxon>Alkalicoccobacillus</taxon>
    </lineage>
</organism>
<proteinExistence type="predicted"/>
<comment type="caution">
    <text evidence="2">The sequence shown here is derived from an EMBL/GenBank/DDBJ whole genome shotgun (WGS) entry which is preliminary data.</text>
</comment>
<name>A0ABU9VF91_9BACI</name>
<evidence type="ECO:0000313" key="3">
    <source>
        <dbReference type="Proteomes" id="UP001418796"/>
    </source>
</evidence>
<gene>
    <name evidence="2" type="ORF">MKY91_05310</name>
</gene>
<accession>A0ABU9VF91</accession>
<dbReference type="InterPro" id="IPR016181">
    <property type="entry name" value="Acyl_CoA_acyltransferase"/>
</dbReference>
<sequence>MRVEIFTEWNELEPYIGLLQTKEVAHNLAIGLIKKNQESYEQDPLLFSAVFYERDEPILLMLQSIKEQAILAVLSEVAEDELKESAGILAEQNINLPGIMGESPYADAFSLHYSELTKTKRTLHTAQRIYQLRNVRHPKDMPGQLRLGTEEDTEFLIKWAIQFGEDANVPLTEDEARERVERFLSQQSMYVWENEGKPVSMAATSRPSQSNINISFVFTPASERKKGYASACVASLSGKMLEAGFETVSLYTDLSNPTSNHIYQEIGYEMVVNSKLYYFHS</sequence>
<dbReference type="Proteomes" id="UP001418796">
    <property type="component" value="Unassembled WGS sequence"/>
</dbReference>
<dbReference type="RefSeq" id="WP_343129684.1">
    <property type="nucleotide sequence ID" value="NZ_JBCITK010000001.1"/>
</dbReference>
<reference evidence="2 3" key="1">
    <citation type="submission" date="2024-03" db="EMBL/GenBank/DDBJ databases">
        <title>Bacilli Hybrid Assemblies.</title>
        <authorList>
            <person name="Kovac J."/>
        </authorList>
    </citation>
    <scope>NUCLEOTIDE SEQUENCE [LARGE SCALE GENOMIC DNA]</scope>
    <source>
        <strain evidence="2 3">FSL R7-0666</strain>
    </source>
</reference>
<evidence type="ECO:0000259" key="1">
    <source>
        <dbReference type="PROSITE" id="PS51186"/>
    </source>
</evidence>
<dbReference type="GO" id="GO:0016746">
    <property type="term" value="F:acyltransferase activity"/>
    <property type="evidence" value="ECO:0007669"/>
    <property type="project" value="UniProtKB-KW"/>
</dbReference>
<dbReference type="PROSITE" id="PS51186">
    <property type="entry name" value="GNAT"/>
    <property type="match status" value="1"/>
</dbReference>
<dbReference type="Pfam" id="PF00583">
    <property type="entry name" value="Acetyltransf_1"/>
    <property type="match status" value="1"/>
</dbReference>
<feature type="domain" description="N-acetyltransferase" evidence="1">
    <location>
        <begin position="143"/>
        <end position="281"/>
    </location>
</feature>